<dbReference type="SUPFAM" id="SSF55729">
    <property type="entry name" value="Acyl-CoA N-acyltransferases (Nat)"/>
    <property type="match status" value="1"/>
</dbReference>
<dbReference type="PROSITE" id="PS51186">
    <property type="entry name" value="GNAT"/>
    <property type="match status" value="1"/>
</dbReference>
<dbReference type="Proteomes" id="UP000002408">
    <property type="component" value="Chromosome"/>
</dbReference>
<dbReference type="Gene3D" id="3.40.630.30">
    <property type="match status" value="1"/>
</dbReference>
<dbReference type="eggNOG" id="arCOG01734">
    <property type="taxonomic scope" value="Archaea"/>
</dbReference>
<dbReference type="Pfam" id="PF00583">
    <property type="entry name" value="Acetyltransf_1"/>
    <property type="match status" value="1"/>
</dbReference>
<evidence type="ECO:0000313" key="3">
    <source>
        <dbReference type="Proteomes" id="UP000002408"/>
    </source>
</evidence>
<name>A7IAQ3_METB6</name>
<sequence length="423" mass="48589">MSEYRLDRILQDDEIRQLNDLLSPKFSADYPNFEIWLKSVQTEMSNGKRRFAIGIWKEKLIATSIIKLTASGVAELKSFFVDPDFIHQRYSNDLYSEVENQCRKSGTTRIISYLYIDNKEMIEFLISKGFLISGKDDLYGNGRESYILSKALMPEYFGDPFDWENLGGWYLSIVLKAAKIEDHPVVSDRAFDRHMKIDFNNCSLDALVEIKDEKVDFDPIMVLHQCCSTSKYHFPIFVARSFSKRAEKYARENGVLIFSSKDIAKILGNLPPVFCDGPIKGMVVSIKPEYLKRLLQKKRPLYYVKGGPIGKKLQKGQTLVFYSLDPEKAVTALGEIQSVHIDTPQKIWNRFGKHLAFSEQEYFRFASIKQNIVAIELSKITPIAPIKESELDAIIPKKDRSGSYLSDKTLKKILKYANLQHSI</sequence>
<dbReference type="KEGG" id="mbn:Mboo_2300"/>
<dbReference type="EMBL" id="CP000780">
    <property type="protein sequence ID" value="ABS56814.1"/>
    <property type="molecule type" value="Genomic_DNA"/>
</dbReference>
<organism evidence="2 3">
    <name type="scientific">Methanoregula boonei (strain DSM 21154 / JCM 14090 / 6A8)</name>
    <dbReference type="NCBI Taxonomy" id="456442"/>
    <lineage>
        <taxon>Archaea</taxon>
        <taxon>Methanobacteriati</taxon>
        <taxon>Methanobacteriota</taxon>
        <taxon>Stenosarchaea group</taxon>
        <taxon>Methanomicrobia</taxon>
        <taxon>Methanomicrobiales</taxon>
        <taxon>Methanoregulaceae</taxon>
        <taxon>Methanoregula</taxon>
    </lineage>
</organism>
<dbReference type="InterPro" id="IPR000182">
    <property type="entry name" value="GNAT_dom"/>
</dbReference>
<gene>
    <name evidence="2" type="ordered locus">Mboo_2300</name>
</gene>
<reference evidence="3" key="1">
    <citation type="journal article" date="2015" name="Microbiology">
        <title>Genome of Methanoregula boonei 6A8 reveals adaptations to oligotrophic peatland environments.</title>
        <authorList>
            <person name="Braeuer S."/>
            <person name="Cadillo-Quiroz H."/>
            <person name="Kyrpides N."/>
            <person name="Woyke T."/>
            <person name="Goodwin L."/>
            <person name="Detter C."/>
            <person name="Podell S."/>
            <person name="Yavitt J.B."/>
            <person name="Zinder S.H."/>
        </authorList>
    </citation>
    <scope>NUCLEOTIDE SEQUENCE [LARGE SCALE GENOMIC DNA]</scope>
    <source>
        <strain evidence="3">DSM 21154 / JCM 14090 / 6A8</strain>
    </source>
</reference>
<dbReference type="AlphaFoldDB" id="A7IAQ3"/>
<keyword evidence="3" id="KW-1185">Reference proteome</keyword>
<dbReference type="GO" id="GO:0016747">
    <property type="term" value="F:acyltransferase activity, transferring groups other than amino-acyl groups"/>
    <property type="evidence" value="ECO:0007669"/>
    <property type="project" value="InterPro"/>
</dbReference>
<evidence type="ECO:0000259" key="1">
    <source>
        <dbReference type="PROSITE" id="PS51186"/>
    </source>
</evidence>
<keyword evidence="2" id="KW-0808">Transferase</keyword>
<accession>A7IAQ3</accession>
<dbReference type="InterPro" id="IPR016181">
    <property type="entry name" value="Acyl_CoA_acyltransferase"/>
</dbReference>
<dbReference type="RefSeq" id="WP_012107874.1">
    <property type="nucleotide sequence ID" value="NC_009712.1"/>
</dbReference>
<dbReference type="GeneID" id="5411255"/>
<dbReference type="HOGENOM" id="CLU_648310_0_0_2"/>
<proteinExistence type="predicted"/>
<dbReference type="STRING" id="456442.Mboo_2300"/>
<dbReference type="Gene3D" id="2.30.130.30">
    <property type="entry name" value="Hypothetical protein"/>
    <property type="match status" value="1"/>
</dbReference>
<evidence type="ECO:0000313" key="2">
    <source>
        <dbReference type="EMBL" id="ABS56814.1"/>
    </source>
</evidence>
<protein>
    <submittedName>
        <fullName evidence="2">GCN5-related N-acetyltransferase</fullName>
    </submittedName>
</protein>
<feature type="domain" description="N-acetyltransferase" evidence="1">
    <location>
        <begin position="13"/>
        <end position="153"/>
    </location>
</feature>
<dbReference type="eggNOG" id="arCOG00826">
    <property type="taxonomic scope" value="Archaea"/>
</dbReference>